<dbReference type="GO" id="GO:0007062">
    <property type="term" value="P:sister chromatid cohesion"/>
    <property type="evidence" value="ECO:0007669"/>
    <property type="project" value="InterPro"/>
</dbReference>
<keyword evidence="12" id="KW-1185">Reference proteome</keyword>
<evidence type="ECO:0000256" key="8">
    <source>
        <dbReference type="ARBA" id="ARBA00023306"/>
    </source>
</evidence>
<keyword evidence="3" id="KW-0158">Chromosome</keyword>
<dbReference type="Gene3D" id="3.40.50.300">
    <property type="entry name" value="P-loop containing nucleotide triphosphate hydrolases"/>
    <property type="match status" value="1"/>
</dbReference>
<evidence type="ECO:0000259" key="10">
    <source>
        <dbReference type="Pfam" id="PF02463"/>
    </source>
</evidence>
<dbReference type="GO" id="GO:0005634">
    <property type="term" value="C:nucleus"/>
    <property type="evidence" value="ECO:0007669"/>
    <property type="project" value="UniProtKB-SubCell"/>
</dbReference>
<dbReference type="GO" id="GO:0016887">
    <property type="term" value="F:ATP hydrolysis activity"/>
    <property type="evidence" value="ECO:0007669"/>
    <property type="project" value="InterPro"/>
</dbReference>
<dbReference type="InterPro" id="IPR036277">
    <property type="entry name" value="SMC_hinge_sf"/>
</dbReference>
<comment type="subcellular location">
    <subcellularLocation>
        <location evidence="2">Chromosome</location>
    </subcellularLocation>
    <subcellularLocation>
        <location evidence="1">Nucleus</location>
    </subcellularLocation>
</comment>
<keyword evidence="8" id="KW-0131">Cell cycle</keyword>
<dbReference type="SUPFAM" id="SSF52540">
    <property type="entry name" value="P-loop containing nucleoside triphosphate hydrolases"/>
    <property type="match status" value="1"/>
</dbReference>
<dbReference type="GO" id="GO:0005524">
    <property type="term" value="F:ATP binding"/>
    <property type="evidence" value="ECO:0007669"/>
    <property type="project" value="InterPro"/>
</dbReference>
<organism evidence="11 12">
    <name type="scientific">Serendipita vermifera MAFF 305830</name>
    <dbReference type="NCBI Taxonomy" id="933852"/>
    <lineage>
        <taxon>Eukaryota</taxon>
        <taxon>Fungi</taxon>
        <taxon>Dikarya</taxon>
        <taxon>Basidiomycota</taxon>
        <taxon>Agaricomycotina</taxon>
        <taxon>Agaricomycetes</taxon>
        <taxon>Sebacinales</taxon>
        <taxon>Serendipitaceae</taxon>
        <taxon>Serendipita</taxon>
    </lineage>
</organism>
<dbReference type="CDD" id="cd03275">
    <property type="entry name" value="ABC_SMC1_euk"/>
    <property type="match status" value="1"/>
</dbReference>
<evidence type="ECO:0000256" key="4">
    <source>
        <dbReference type="ARBA" id="ARBA00022618"/>
    </source>
</evidence>
<keyword evidence="4" id="KW-0132">Cell division</keyword>
<evidence type="ECO:0000256" key="6">
    <source>
        <dbReference type="ARBA" id="ARBA00023054"/>
    </source>
</evidence>
<feature type="domain" description="RecF/RecN/SMC N-terminal" evidence="10">
    <location>
        <begin position="88"/>
        <end position="583"/>
    </location>
</feature>
<dbReference type="AlphaFoldDB" id="A0A0C3AJN6"/>
<reference evidence="11 12" key="1">
    <citation type="submission" date="2014-04" db="EMBL/GenBank/DDBJ databases">
        <authorList>
            <consortium name="DOE Joint Genome Institute"/>
            <person name="Kuo A."/>
            <person name="Zuccaro A."/>
            <person name="Kohler A."/>
            <person name="Nagy L.G."/>
            <person name="Floudas D."/>
            <person name="Copeland A."/>
            <person name="Barry K.W."/>
            <person name="Cichocki N."/>
            <person name="Veneault-Fourrey C."/>
            <person name="LaButti K."/>
            <person name="Lindquist E.A."/>
            <person name="Lipzen A."/>
            <person name="Lundell T."/>
            <person name="Morin E."/>
            <person name="Murat C."/>
            <person name="Sun H."/>
            <person name="Tunlid A."/>
            <person name="Henrissat B."/>
            <person name="Grigoriev I.V."/>
            <person name="Hibbett D.S."/>
            <person name="Martin F."/>
            <person name="Nordberg H.P."/>
            <person name="Cantor M.N."/>
            <person name="Hua S.X."/>
        </authorList>
    </citation>
    <scope>NUCLEOTIDE SEQUENCE [LARGE SCALE GENOMIC DNA]</scope>
    <source>
        <strain evidence="11 12">MAFF 305830</strain>
    </source>
</reference>
<evidence type="ECO:0000256" key="5">
    <source>
        <dbReference type="ARBA" id="ARBA00022776"/>
    </source>
</evidence>
<evidence type="ECO:0000256" key="2">
    <source>
        <dbReference type="ARBA" id="ARBA00004286"/>
    </source>
</evidence>
<dbReference type="GO" id="GO:0051301">
    <property type="term" value="P:cell division"/>
    <property type="evidence" value="ECO:0007669"/>
    <property type="project" value="UniProtKB-KW"/>
</dbReference>
<dbReference type="InterPro" id="IPR028468">
    <property type="entry name" value="Smc1_ABC"/>
</dbReference>
<feature type="coiled-coil region" evidence="9">
    <location>
        <begin position="395"/>
        <end position="429"/>
    </location>
</feature>
<feature type="coiled-coil region" evidence="9">
    <location>
        <begin position="212"/>
        <end position="302"/>
    </location>
</feature>
<evidence type="ECO:0000256" key="1">
    <source>
        <dbReference type="ARBA" id="ARBA00004123"/>
    </source>
</evidence>
<dbReference type="Gene3D" id="3.30.70.1620">
    <property type="match status" value="1"/>
</dbReference>
<dbReference type="GO" id="GO:0008278">
    <property type="term" value="C:cohesin complex"/>
    <property type="evidence" value="ECO:0007669"/>
    <property type="project" value="InterPro"/>
</dbReference>
<dbReference type="OrthoDB" id="5575062at2759"/>
<dbReference type="Proteomes" id="UP000054097">
    <property type="component" value="Unassembled WGS sequence"/>
</dbReference>
<dbReference type="HOGENOM" id="CLU_001042_0_4_1"/>
<dbReference type="InterPro" id="IPR027417">
    <property type="entry name" value="P-loop_NTPase"/>
</dbReference>
<evidence type="ECO:0000313" key="12">
    <source>
        <dbReference type="Proteomes" id="UP000054097"/>
    </source>
</evidence>
<dbReference type="Pfam" id="PF02463">
    <property type="entry name" value="SMC_N"/>
    <property type="match status" value="1"/>
</dbReference>
<keyword evidence="7" id="KW-0539">Nucleus</keyword>
<evidence type="ECO:0000256" key="7">
    <source>
        <dbReference type="ARBA" id="ARBA00023242"/>
    </source>
</evidence>
<keyword evidence="5" id="KW-0498">Mitosis</keyword>
<name>A0A0C3AJN6_SERVB</name>
<dbReference type="EMBL" id="KN824320">
    <property type="protein sequence ID" value="KIM24825.1"/>
    <property type="molecule type" value="Genomic_DNA"/>
</dbReference>
<accession>A0A0C3AJN6</accession>
<feature type="coiled-coil region" evidence="9">
    <location>
        <begin position="42"/>
        <end position="152"/>
    </location>
</feature>
<sequence>MEIARHVSYDRAQDVKAVTLDGTVIHKSGLITGGRSSHNSGKTWEEKEVQNLQRTKDELLAQMRDLNKSKPRARADEGLSAELNRLESSLTIAREERASARTKVDDAKKELKHIHEELEKLEPELKQARASLERLDKEVGRLQAAVDKADNEVFATFCRKLRIASIREYEDRQLKMAQAESDARLAFDKQVTRLKHQIKFSEEQLGSTQARRDRLDETAKLQSTQLEKLRSDRIAIAAELEKLEAAVAASQESLGELNAALDERSKALEAAKRLAIKASKENDKAQKDIATMNDEIEALGMERAGIYRKCRLEEVVLPLSQGSLSDIPMDENLRQDVAMDIDGDTTQAVREVEDYGLVIDFSSMDEDDLVNPRLGEQLDTKIQTLTNEIDHMAPNMKANERLDDVAHKLKDAEAESEQAKKASKAARDRFNDVRRQRTELFRRAFDHIAERIDRVYKDLTKGKAAPMGGVAYLNLEDSEEPYLSGVTFHAMPPMKRFRDMDQLSGGEKTVAALALLFAIHSFQPSPFFVLDEVDAALDNTNVAKVANYIRQHCSDTFQFIVISLKGSLYERGHSLVGIYRDQDVNSSSTLTLDLTAYD</sequence>
<dbReference type="PANTHER" id="PTHR18937:SF12">
    <property type="entry name" value="STRUCTURAL MAINTENANCE OF CHROMOSOMES PROTEIN"/>
    <property type="match status" value="1"/>
</dbReference>
<dbReference type="STRING" id="933852.A0A0C3AJN6"/>
<evidence type="ECO:0000256" key="3">
    <source>
        <dbReference type="ARBA" id="ARBA00022454"/>
    </source>
</evidence>
<evidence type="ECO:0000256" key="9">
    <source>
        <dbReference type="SAM" id="Coils"/>
    </source>
</evidence>
<evidence type="ECO:0000313" key="11">
    <source>
        <dbReference type="EMBL" id="KIM24825.1"/>
    </source>
</evidence>
<dbReference type="PANTHER" id="PTHR18937">
    <property type="entry name" value="STRUCTURAL MAINTENANCE OF CHROMOSOMES SMC FAMILY MEMBER"/>
    <property type="match status" value="1"/>
</dbReference>
<keyword evidence="6 9" id="KW-0175">Coiled coil</keyword>
<reference evidence="12" key="2">
    <citation type="submission" date="2015-01" db="EMBL/GenBank/DDBJ databases">
        <title>Evolutionary Origins and Diversification of the Mycorrhizal Mutualists.</title>
        <authorList>
            <consortium name="DOE Joint Genome Institute"/>
            <consortium name="Mycorrhizal Genomics Consortium"/>
            <person name="Kohler A."/>
            <person name="Kuo A."/>
            <person name="Nagy L.G."/>
            <person name="Floudas D."/>
            <person name="Copeland A."/>
            <person name="Barry K.W."/>
            <person name="Cichocki N."/>
            <person name="Veneault-Fourrey C."/>
            <person name="LaButti K."/>
            <person name="Lindquist E.A."/>
            <person name="Lipzen A."/>
            <person name="Lundell T."/>
            <person name="Morin E."/>
            <person name="Murat C."/>
            <person name="Riley R."/>
            <person name="Ohm R."/>
            <person name="Sun H."/>
            <person name="Tunlid A."/>
            <person name="Henrissat B."/>
            <person name="Grigoriev I.V."/>
            <person name="Hibbett D.S."/>
            <person name="Martin F."/>
        </authorList>
    </citation>
    <scope>NUCLEOTIDE SEQUENCE [LARGE SCALE GENOMIC DNA]</scope>
    <source>
        <strain evidence="12">MAFF 305830</strain>
    </source>
</reference>
<gene>
    <name evidence="11" type="ORF">M408DRAFT_26772</name>
</gene>
<dbReference type="SUPFAM" id="SSF75553">
    <property type="entry name" value="Smc hinge domain"/>
    <property type="match status" value="1"/>
</dbReference>
<protein>
    <recommendedName>
        <fullName evidence="10">RecF/RecN/SMC N-terminal domain-containing protein</fullName>
    </recommendedName>
</protein>
<dbReference type="InterPro" id="IPR003395">
    <property type="entry name" value="RecF/RecN/SMC_N"/>
</dbReference>
<dbReference type="GO" id="GO:0003677">
    <property type="term" value="F:DNA binding"/>
    <property type="evidence" value="ECO:0007669"/>
    <property type="project" value="TreeGrafter"/>
</dbReference>
<proteinExistence type="predicted"/>